<name>A0A1J4J894_9EUKA</name>
<dbReference type="VEuPathDB" id="TrichDB:TRFO_40273"/>
<accession>A0A1J4J894</accession>
<evidence type="ECO:0000313" key="2">
    <source>
        <dbReference type="EMBL" id="OHS93452.1"/>
    </source>
</evidence>
<protein>
    <submittedName>
        <fullName evidence="2">Uncharacterized protein</fullName>
    </submittedName>
</protein>
<feature type="compositionally biased region" description="Basic and acidic residues" evidence="1">
    <location>
        <begin position="1"/>
        <end position="22"/>
    </location>
</feature>
<reference evidence="2" key="1">
    <citation type="submission" date="2016-10" db="EMBL/GenBank/DDBJ databases">
        <authorList>
            <person name="Benchimol M."/>
            <person name="Almeida L.G."/>
            <person name="Vasconcelos A.T."/>
            <person name="Perreira-Neves A."/>
            <person name="Rosa I.A."/>
            <person name="Tasca T."/>
            <person name="Bogo M.R."/>
            <person name="de Souza W."/>
        </authorList>
    </citation>
    <scope>NUCLEOTIDE SEQUENCE [LARGE SCALE GENOMIC DNA]</scope>
    <source>
        <strain evidence="2">K</strain>
    </source>
</reference>
<sequence>MKKIVFEIDSSSSKEAKNESFGDYKQTNTSNNNLMNKNMNDHLNDNESSTASLDLHEDINPIKKPSNSVYQRSSEHFRLINPVPSDPHFKVSSLKGMPSKIIESSMSGLDTSEKFHRIVSILETSSSTASDAFDEIVKDDSSSHKKRKSKKTTKTTKS</sequence>
<feature type="compositionally biased region" description="Low complexity" evidence="1">
    <location>
        <begin position="27"/>
        <end position="38"/>
    </location>
</feature>
<gene>
    <name evidence="2" type="ORF">TRFO_40273</name>
</gene>
<dbReference type="AlphaFoldDB" id="A0A1J4J894"/>
<evidence type="ECO:0000313" key="3">
    <source>
        <dbReference type="Proteomes" id="UP000179807"/>
    </source>
</evidence>
<feature type="region of interest" description="Disordered" evidence="1">
    <location>
        <begin position="1"/>
        <end position="52"/>
    </location>
</feature>
<dbReference type="Proteomes" id="UP000179807">
    <property type="component" value="Unassembled WGS sequence"/>
</dbReference>
<proteinExistence type="predicted"/>
<dbReference type="EMBL" id="MLAK01001401">
    <property type="protein sequence ID" value="OHS93452.1"/>
    <property type="molecule type" value="Genomic_DNA"/>
</dbReference>
<evidence type="ECO:0000256" key="1">
    <source>
        <dbReference type="SAM" id="MobiDB-lite"/>
    </source>
</evidence>
<feature type="region of interest" description="Disordered" evidence="1">
    <location>
        <begin position="137"/>
        <end position="158"/>
    </location>
</feature>
<feature type="compositionally biased region" description="Basic residues" evidence="1">
    <location>
        <begin position="144"/>
        <end position="158"/>
    </location>
</feature>
<keyword evidence="3" id="KW-1185">Reference proteome</keyword>
<organism evidence="2 3">
    <name type="scientific">Tritrichomonas foetus</name>
    <dbReference type="NCBI Taxonomy" id="1144522"/>
    <lineage>
        <taxon>Eukaryota</taxon>
        <taxon>Metamonada</taxon>
        <taxon>Parabasalia</taxon>
        <taxon>Tritrichomonadida</taxon>
        <taxon>Tritrichomonadidae</taxon>
        <taxon>Tritrichomonas</taxon>
    </lineage>
</organism>
<dbReference type="RefSeq" id="XP_068346589.1">
    <property type="nucleotide sequence ID" value="XM_068513105.1"/>
</dbReference>
<comment type="caution">
    <text evidence="2">The sequence shown here is derived from an EMBL/GenBank/DDBJ whole genome shotgun (WGS) entry which is preliminary data.</text>
</comment>
<dbReference type="GeneID" id="94847809"/>